<name>A0A6A4VU51_AMPAM</name>
<dbReference type="GO" id="GO:0006357">
    <property type="term" value="P:regulation of transcription by RNA polymerase II"/>
    <property type="evidence" value="ECO:0007669"/>
    <property type="project" value="TreeGrafter"/>
</dbReference>
<feature type="region of interest" description="Disordered" evidence="4">
    <location>
        <begin position="416"/>
        <end position="454"/>
    </location>
</feature>
<dbReference type="SUPFAM" id="SSF46774">
    <property type="entry name" value="ARID-like"/>
    <property type="match status" value="1"/>
</dbReference>
<feature type="compositionally biased region" description="Low complexity" evidence="4">
    <location>
        <begin position="262"/>
        <end position="272"/>
    </location>
</feature>
<keyword evidence="3" id="KW-0539">Nucleus</keyword>
<dbReference type="PROSITE" id="PS51011">
    <property type="entry name" value="ARID"/>
    <property type="match status" value="1"/>
</dbReference>
<protein>
    <submittedName>
        <fullName evidence="6">AT-rich interactive domain-containing protein 5B</fullName>
    </submittedName>
</protein>
<dbReference type="SMART" id="SM01014">
    <property type="entry name" value="ARID"/>
    <property type="match status" value="1"/>
</dbReference>
<evidence type="ECO:0000256" key="2">
    <source>
        <dbReference type="ARBA" id="ARBA00023163"/>
    </source>
</evidence>
<keyword evidence="2" id="KW-0804">Transcription</keyword>
<accession>A0A6A4VU51</accession>
<proteinExistence type="predicted"/>
<keyword evidence="1" id="KW-0805">Transcription regulation</keyword>
<dbReference type="InterPro" id="IPR036431">
    <property type="entry name" value="ARID_dom_sf"/>
</dbReference>
<dbReference type="InterPro" id="IPR051232">
    <property type="entry name" value="ARID/SWI1_ChromRemod"/>
</dbReference>
<dbReference type="Gene3D" id="1.10.150.60">
    <property type="entry name" value="ARID DNA-binding domain"/>
    <property type="match status" value="1"/>
</dbReference>
<comment type="caution">
    <text evidence="6">The sequence shown here is derived from an EMBL/GenBank/DDBJ whole genome shotgun (WGS) entry which is preliminary data.</text>
</comment>
<dbReference type="GO" id="GO:0005634">
    <property type="term" value="C:nucleus"/>
    <property type="evidence" value="ECO:0007669"/>
    <property type="project" value="TreeGrafter"/>
</dbReference>
<feature type="region of interest" description="Disordered" evidence="4">
    <location>
        <begin position="251"/>
        <end position="277"/>
    </location>
</feature>
<dbReference type="AlphaFoldDB" id="A0A6A4VU51"/>
<evidence type="ECO:0000256" key="4">
    <source>
        <dbReference type="SAM" id="MobiDB-lite"/>
    </source>
</evidence>
<evidence type="ECO:0000259" key="5">
    <source>
        <dbReference type="PROSITE" id="PS51011"/>
    </source>
</evidence>
<dbReference type="InterPro" id="IPR001606">
    <property type="entry name" value="ARID_dom"/>
</dbReference>
<dbReference type="PANTHER" id="PTHR13964:SF44">
    <property type="entry name" value="ARID DOMAIN-CONTAINING PROTEIN"/>
    <property type="match status" value="1"/>
</dbReference>
<feature type="domain" description="ARID" evidence="5">
    <location>
        <begin position="319"/>
        <end position="413"/>
    </location>
</feature>
<dbReference type="SMART" id="SM00501">
    <property type="entry name" value="BRIGHT"/>
    <property type="match status" value="1"/>
</dbReference>
<reference evidence="6 7" key="1">
    <citation type="submission" date="2019-07" db="EMBL/GenBank/DDBJ databases">
        <title>Draft genome assembly of a fouling barnacle, Amphibalanus amphitrite (Darwin, 1854): The first reference genome for Thecostraca.</title>
        <authorList>
            <person name="Kim W."/>
        </authorList>
    </citation>
    <scope>NUCLEOTIDE SEQUENCE [LARGE SCALE GENOMIC DNA]</scope>
    <source>
        <strain evidence="6">SNU_AA5</strain>
        <tissue evidence="6">Soma without cirri and trophi</tissue>
    </source>
</reference>
<dbReference type="Proteomes" id="UP000440578">
    <property type="component" value="Unassembled WGS sequence"/>
</dbReference>
<dbReference type="EMBL" id="VIIS01001477">
    <property type="protein sequence ID" value="KAF0297645.1"/>
    <property type="molecule type" value="Genomic_DNA"/>
</dbReference>
<evidence type="ECO:0000313" key="6">
    <source>
        <dbReference type="EMBL" id="KAF0297645.1"/>
    </source>
</evidence>
<dbReference type="PANTHER" id="PTHR13964">
    <property type="entry name" value="RBP-RELATED"/>
    <property type="match status" value="1"/>
</dbReference>
<dbReference type="GO" id="GO:0000976">
    <property type="term" value="F:transcription cis-regulatory region binding"/>
    <property type="evidence" value="ECO:0007669"/>
    <property type="project" value="TreeGrafter"/>
</dbReference>
<keyword evidence="7" id="KW-1185">Reference proteome</keyword>
<organism evidence="6 7">
    <name type="scientific">Amphibalanus amphitrite</name>
    <name type="common">Striped barnacle</name>
    <name type="synonym">Balanus amphitrite</name>
    <dbReference type="NCBI Taxonomy" id="1232801"/>
    <lineage>
        <taxon>Eukaryota</taxon>
        <taxon>Metazoa</taxon>
        <taxon>Ecdysozoa</taxon>
        <taxon>Arthropoda</taxon>
        <taxon>Crustacea</taxon>
        <taxon>Multicrustacea</taxon>
        <taxon>Cirripedia</taxon>
        <taxon>Thoracica</taxon>
        <taxon>Thoracicalcarea</taxon>
        <taxon>Balanomorpha</taxon>
        <taxon>Balanoidea</taxon>
        <taxon>Balanidae</taxon>
        <taxon>Amphibalaninae</taxon>
        <taxon>Amphibalanus</taxon>
    </lineage>
</organism>
<dbReference type="OrthoDB" id="1938591at2759"/>
<evidence type="ECO:0000313" key="7">
    <source>
        <dbReference type="Proteomes" id="UP000440578"/>
    </source>
</evidence>
<sequence length="635" mass="69172">MSNQRVQMVGSSCGQHGSYTFYKAFSFGCGSGGRRRVLALGEFFFARLWPAAAEHVAVAELLAVFDDSGCDERLACLRLYFLPEHTPDGRLDCHGEDEILAVEERLTVRLEELVDVVVRPPRWTAGWYAGAAHDPSAPPATFCSSGVAAASGRLRLADVDRAKREMGDTVAAEEPCALILSYDQYCRARGVMKRLESVSPQVYRHALVRALGGLQIPSRNTRLLYCRDQFEYPELDCHEIFCNHLAPKMKGRTKKKARSEDSPPSSESTSDTDNGLPYRLAPAQVRLPVGAAGRGPGRPTLMRGLTPNPKPLYQLKSYRWGEKEFLQRLGQVLRQGGHTPNLGRLPNLGLQNVNLYQFYRRVQELGGYQSVCSVRLWKRIYQELGGNPQNATGVTHCRRLFERLLLPFERYDRGQTLPLPPRADPGHILDGAPPALTRRPQQRRTYSSAEAARRPATSALGAAMLSALAESRPSITITPLPPSAPAQAVPSEPSSPDIEVIDLTSGEEGAPAAPLLKPTRIGSITITPVGKAAPAAAAAPLSSVEQLMALHMASTSLPPQMLQYMAGLPAGGGGGGGGKTAGLEQLQRAQQQVALQSLMAQRMSMMPSMPGMSREQAQANVEAYRRMLQSNFNKS</sequence>
<gene>
    <name evidence="6" type="primary">ARID5B</name>
    <name evidence="6" type="ORF">FJT64_004858</name>
</gene>
<evidence type="ECO:0000256" key="1">
    <source>
        <dbReference type="ARBA" id="ARBA00023015"/>
    </source>
</evidence>
<dbReference type="Pfam" id="PF01388">
    <property type="entry name" value="ARID"/>
    <property type="match status" value="1"/>
</dbReference>
<evidence type="ECO:0000256" key="3">
    <source>
        <dbReference type="ARBA" id="ARBA00023242"/>
    </source>
</evidence>